<dbReference type="FunFam" id="3.30.505.10:FF:000016">
    <property type="entry name" value="B-cell linker protein isoform 2"/>
    <property type="match status" value="1"/>
</dbReference>
<reference evidence="5" key="1">
    <citation type="submission" date="2016-05" db="EMBL/GenBank/DDBJ databases">
        <authorList>
            <person name="Lavstsen T."/>
            <person name="Jespersen J.S."/>
        </authorList>
    </citation>
    <scope>NUCLEOTIDE SEQUENCE</scope>
    <source>
        <tissue evidence="5">Brain</tissue>
    </source>
</reference>
<feature type="domain" description="SH2" evidence="4">
    <location>
        <begin position="121"/>
        <end position="228"/>
    </location>
</feature>
<dbReference type="PANTHER" id="PTHR14098">
    <property type="entry name" value="SH2 DOMAIN CONTAINING PROTEIN"/>
    <property type="match status" value="1"/>
</dbReference>
<feature type="compositionally biased region" description="Polar residues" evidence="3">
    <location>
        <begin position="96"/>
        <end position="108"/>
    </location>
</feature>
<evidence type="ECO:0000256" key="2">
    <source>
        <dbReference type="PROSITE-ProRule" id="PRU00191"/>
    </source>
</evidence>
<dbReference type="GO" id="GO:0007169">
    <property type="term" value="P:cell surface receptor protein tyrosine kinase signaling pathway"/>
    <property type="evidence" value="ECO:0007669"/>
    <property type="project" value="TreeGrafter"/>
</dbReference>
<dbReference type="GO" id="GO:0005737">
    <property type="term" value="C:cytoplasm"/>
    <property type="evidence" value="ECO:0007669"/>
    <property type="project" value="UniProtKB-ARBA"/>
</dbReference>
<evidence type="ECO:0000256" key="3">
    <source>
        <dbReference type="SAM" id="MobiDB-lite"/>
    </source>
</evidence>
<dbReference type="AlphaFoldDB" id="A0A1A8CE47"/>
<feature type="compositionally biased region" description="Pro residues" evidence="3">
    <location>
        <begin position="1"/>
        <end position="11"/>
    </location>
</feature>
<feature type="region of interest" description="Disordered" evidence="3">
    <location>
        <begin position="1"/>
        <end position="110"/>
    </location>
</feature>
<protein>
    <submittedName>
        <fullName evidence="5">B-cell linker</fullName>
    </submittedName>
</protein>
<dbReference type="Gene3D" id="3.30.505.10">
    <property type="entry name" value="SH2 domain"/>
    <property type="match status" value="1"/>
</dbReference>
<dbReference type="Pfam" id="PF00017">
    <property type="entry name" value="SH2"/>
    <property type="match status" value="1"/>
</dbReference>
<evidence type="ECO:0000259" key="4">
    <source>
        <dbReference type="PROSITE" id="PS50001"/>
    </source>
</evidence>
<sequence>MNRRSPPPPIHDPTADDEYEVCDPHDGAPTPPYLQKPLPKESPKPPLGPKPDSNPKKCESKTLPAVQAEQKPPNGFSLDIKRPKIPFPHFPLPKTADNNNADVESWSTDQDKDTDVCNKPWFAHSCDRKTADDALLCSNKDGAFMVRKSSGQDALQPYTLVVFYNGRVYNIPIRYLPATQQYALGREKKGEEYFTSVPHIIENHQRNPLVLIDSQSNTKDATKLCYPVKP</sequence>
<dbReference type="InterPro" id="IPR051751">
    <property type="entry name" value="Immunoreceptor_sig_adapters"/>
</dbReference>
<dbReference type="SUPFAM" id="SSF55550">
    <property type="entry name" value="SH2 domain"/>
    <property type="match status" value="1"/>
</dbReference>
<name>A0A1A8CE47_NOTKA</name>
<dbReference type="InterPro" id="IPR000980">
    <property type="entry name" value="SH2"/>
</dbReference>
<evidence type="ECO:0000313" key="5">
    <source>
        <dbReference type="EMBL" id="SBP77944.1"/>
    </source>
</evidence>
<evidence type="ECO:0000256" key="1">
    <source>
        <dbReference type="ARBA" id="ARBA00022999"/>
    </source>
</evidence>
<dbReference type="EMBL" id="HADZ01014003">
    <property type="protein sequence ID" value="SBP77944.1"/>
    <property type="molecule type" value="Transcribed_RNA"/>
</dbReference>
<dbReference type="InterPro" id="IPR036860">
    <property type="entry name" value="SH2_dom_sf"/>
</dbReference>
<dbReference type="SMART" id="SM00252">
    <property type="entry name" value="SH2"/>
    <property type="match status" value="1"/>
</dbReference>
<gene>
    <name evidence="5" type="primary">BLNK</name>
</gene>
<dbReference type="PROSITE" id="PS50001">
    <property type="entry name" value="SH2"/>
    <property type="match status" value="1"/>
</dbReference>
<proteinExistence type="predicted"/>
<organism evidence="5">
    <name type="scientific">Nothobranchius kadleci</name>
    <name type="common">African annual killifish</name>
    <dbReference type="NCBI Taxonomy" id="1051664"/>
    <lineage>
        <taxon>Eukaryota</taxon>
        <taxon>Metazoa</taxon>
        <taxon>Chordata</taxon>
        <taxon>Craniata</taxon>
        <taxon>Vertebrata</taxon>
        <taxon>Euteleostomi</taxon>
        <taxon>Actinopterygii</taxon>
        <taxon>Neopterygii</taxon>
        <taxon>Teleostei</taxon>
        <taxon>Neoteleostei</taxon>
        <taxon>Acanthomorphata</taxon>
        <taxon>Ovalentaria</taxon>
        <taxon>Atherinomorphae</taxon>
        <taxon>Cyprinodontiformes</taxon>
        <taxon>Nothobranchiidae</taxon>
        <taxon>Nothobranchius</taxon>
    </lineage>
</organism>
<keyword evidence="1 2" id="KW-0727">SH2 domain</keyword>
<accession>A0A1A8CE47</accession>
<dbReference type="PANTHER" id="PTHR14098:SF3">
    <property type="entry name" value="B-CELL LINKER PROTEIN"/>
    <property type="match status" value="1"/>
</dbReference>
<dbReference type="CDD" id="cd09929">
    <property type="entry name" value="SH2_BLNK_SLP-76"/>
    <property type="match status" value="1"/>
</dbReference>
<reference evidence="5" key="2">
    <citation type="submission" date="2016-06" db="EMBL/GenBank/DDBJ databases">
        <title>The genome of a short-lived fish provides insights into sex chromosome evolution and the genetic control of aging.</title>
        <authorList>
            <person name="Reichwald K."/>
            <person name="Felder M."/>
            <person name="Petzold A."/>
            <person name="Koch P."/>
            <person name="Groth M."/>
            <person name="Platzer M."/>
        </authorList>
    </citation>
    <scope>NUCLEOTIDE SEQUENCE</scope>
    <source>
        <tissue evidence="5">Brain</tissue>
    </source>
</reference>
<dbReference type="GO" id="GO:0035556">
    <property type="term" value="P:intracellular signal transduction"/>
    <property type="evidence" value="ECO:0007669"/>
    <property type="project" value="TreeGrafter"/>
</dbReference>